<dbReference type="Proteomes" id="UP001523565">
    <property type="component" value="Unassembled WGS sequence"/>
</dbReference>
<comment type="caution">
    <text evidence="4">The sequence shown here is derived from an EMBL/GenBank/DDBJ whole genome shotgun (WGS) entry which is preliminary data.</text>
</comment>
<dbReference type="Pfam" id="PF00155">
    <property type="entry name" value="Aminotran_1_2"/>
    <property type="match status" value="1"/>
</dbReference>
<evidence type="ECO:0000256" key="2">
    <source>
        <dbReference type="ARBA" id="ARBA00022898"/>
    </source>
</evidence>
<evidence type="ECO:0000256" key="1">
    <source>
        <dbReference type="ARBA" id="ARBA00001933"/>
    </source>
</evidence>
<dbReference type="PANTHER" id="PTHR42885">
    <property type="entry name" value="HISTIDINOL-PHOSPHATE AMINOTRANSFERASE-RELATED"/>
    <property type="match status" value="1"/>
</dbReference>
<feature type="domain" description="Aminotransferase class I/classII large" evidence="3">
    <location>
        <begin position="28"/>
        <end position="357"/>
    </location>
</feature>
<keyword evidence="4" id="KW-0808">Transferase</keyword>
<protein>
    <submittedName>
        <fullName evidence="4">Aminotransferase class I/II-fold pyridoxal phosphate-dependent enzyme</fullName>
    </submittedName>
</protein>
<evidence type="ECO:0000259" key="3">
    <source>
        <dbReference type="Pfam" id="PF00155"/>
    </source>
</evidence>
<keyword evidence="5" id="KW-1185">Reference proteome</keyword>
<dbReference type="RefSeq" id="WP_262068763.1">
    <property type="nucleotide sequence ID" value="NZ_JAMXOC010000007.1"/>
</dbReference>
<dbReference type="PANTHER" id="PTHR42885:SF1">
    <property type="entry name" value="THREONINE-PHOSPHATE DECARBOXYLASE"/>
    <property type="match status" value="1"/>
</dbReference>
<evidence type="ECO:0000313" key="4">
    <source>
        <dbReference type="EMBL" id="MCP1109882.1"/>
    </source>
</evidence>
<proteinExistence type="predicted"/>
<evidence type="ECO:0000313" key="5">
    <source>
        <dbReference type="Proteomes" id="UP001523565"/>
    </source>
</evidence>
<dbReference type="SUPFAM" id="SSF53383">
    <property type="entry name" value="PLP-dependent transferases"/>
    <property type="match status" value="1"/>
</dbReference>
<sequence>MENKTMFHGSDIEKIAQRKGVAPTAIKNFAANVNPLGLSPLATSALKEHMDIMTRYPDRDYGTLRRALASYNHTDHHYILVGNGSTELLSLFIGEVAPKKALILGPTYSEYERELKINNSQFSYYCLAEENQFKLDIPGFLAAIEDDTDLVIICNPNNPTSSGLANSELEQILKRAKEQDCWVLVDETYQEFTKANDSINASLLLTQYDNLLITRGGSKFFAVPGLRFGYALCSNKEMRGIMKGEQNPWSLNSVAAFFAEAMVGDTDYIEQTKALVWSEKIRIADALKNNQSFRLYKAYGNFFLLKILKKDLTAKMLFDEALEENMMIRICTGMAGLEGEYIRFGILSPEDNDRLLALLRRHY</sequence>
<dbReference type="GO" id="GO:0008483">
    <property type="term" value="F:transaminase activity"/>
    <property type="evidence" value="ECO:0007669"/>
    <property type="project" value="UniProtKB-KW"/>
</dbReference>
<name>A0ABT1EGQ5_9FIRM</name>
<keyword evidence="4" id="KW-0032">Aminotransferase</keyword>
<dbReference type="InterPro" id="IPR004839">
    <property type="entry name" value="Aminotransferase_I/II_large"/>
</dbReference>
<dbReference type="InterPro" id="IPR015424">
    <property type="entry name" value="PyrdxlP-dep_Trfase"/>
</dbReference>
<reference evidence="4 5" key="1">
    <citation type="journal article" date="2022" name="Genome Biol. Evol.">
        <title>Host diet, physiology and behaviors set the stage for Lachnospiraceae cladogenesis.</title>
        <authorList>
            <person name="Vera-Ponce De Leon A."/>
            <person name="Schneider M."/>
            <person name="Jahnes B.C."/>
            <person name="Sadowski V."/>
            <person name="Camuy-Velez L.A."/>
            <person name="Duan J."/>
            <person name="Sabree Z.L."/>
        </authorList>
    </citation>
    <scope>NUCLEOTIDE SEQUENCE [LARGE SCALE GENOMIC DNA]</scope>
    <source>
        <strain evidence="4 5">PAL227</strain>
    </source>
</reference>
<gene>
    <name evidence="4" type="ORF">NK118_06430</name>
</gene>
<dbReference type="InterPro" id="IPR015421">
    <property type="entry name" value="PyrdxlP-dep_Trfase_major"/>
</dbReference>
<accession>A0ABT1EGQ5</accession>
<dbReference type="EMBL" id="JAMZFV010000007">
    <property type="protein sequence ID" value="MCP1109882.1"/>
    <property type="molecule type" value="Genomic_DNA"/>
</dbReference>
<dbReference type="CDD" id="cd00609">
    <property type="entry name" value="AAT_like"/>
    <property type="match status" value="1"/>
</dbReference>
<comment type="cofactor">
    <cofactor evidence="1">
        <name>pyridoxal 5'-phosphate</name>
        <dbReference type="ChEBI" id="CHEBI:597326"/>
    </cofactor>
</comment>
<organism evidence="4 5">
    <name type="scientific">Ohessyouella blattaphilus</name>
    <dbReference type="NCBI Taxonomy" id="2949333"/>
    <lineage>
        <taxon>Bacteria</taxon>
        <taxon>Bacillati</taxon>
        <taxon>Bacillota</taxon>
        <taxon>Clostridia</taxon>
        <taxon>Lachnospirales</taxon>
        <taxon>Lachnospiraceae</taxon>
        <taxon>Ohessyouella</taxon>
    </lineage>
</organism>
<dbReference type="Gene3D" id="3.90.1150.10">
    <property type="entry name" value="Aspartate Aminotransferase, domain 1"/>
    <property type="match status" value="1"/>
</dbReference>
<dbReference type="InterPro" id="IPR015422">
    <property type="entry name" value="PyrdxlP-dep_Trfase_small"/>
</dbReference>
<dbReference type="Gene3D" id="3.40.640.10">
    <property type="entry name" value="Type I PLP-dependent aspartate aminotransferase-like (Major domain)"/>
    <property type="match status" value="1"/>
</dbReference>
<keyword evidence="2" id="KW-0663">Pyridoxal phosphate</keyword>